<dbReference type="GO" id="GO:0005634">
    <property type="term" value="C:nucleus"/>
    <property type="evidence" value="ECO:0007669"/>
    <property type="project" value="TreeGrafter"/>
</dbReference>
<accession>A0A6L2J6R0</accession>
<evidence type="ECO:0000259" key="5">
    <source>
        <dbReference type="PROSITE" id="PS51523"/>
    </source>
</evidence>
<keyword evidence="2" id="KW-0863">Zinc-finger</keyword>
<dbReference type="PANTHER" id="PTHR31948">
    <property type="entry name" value="ZINC-FINGER HOMEODOMAIN PROTEIN 2"/>
    <property type="match status" value="1"/>
</dbReference>
<dbReference type="InterPro" id="IPR006456">
    <property type="entry name" value="ZF_HD_homeobox_Cys/His_dimer"/>
</dbReference>
<dbReference type="GO" id="GO:0003700">
    <property type="term" value="F:DNA-binding transcription factor activity"/>
    <property type="evidence" value="ECO:0007669"/>
    <property type="project" value="TreeGrafter"/>
</dbReference>
<sequence length="391" mass="44184">MQREKGDSICFSTIEANVVADTLSRKERDKPLCVRALMMTIHNDLPKQIREAQKEAMKGENVKAENLVRLTKPIFDFRPDGTRCFENHVWLPLFGGLRDLVIHESHKSKYSIYPGSDKMYQDLKPFYYWPNMKADIATYPFYVRILEIASGSIGNNLDMSTAYHPQTDGQSESTIQTLEDMLRASKGDVVIPLDEIQLDDKLHMIEEPVEVVDKEAKRLRQSRMPIVKVNANALNRSIGFDIPVREGVIMEFINHVHAAQGNRENLGYIYMECTKNQYVSVHQHLLDGCGEFWPGGEPGTVEVLLCAASKCHCNFHKKVAIGQPVMRIHKHKQMTGQPWFYHPSPSAFVPMRPSTVANNHVPVPASLQPASLENVGGASNPSLSRDHGRRP</sequence>
<keyword evidence="6" id="KW-0808">Transferase</keyword>
<keyword evidence="6" id="KW-0695">RNA-directed DNA polymerase</keyword>
<feature type="region of interest" description="Disordered" evidence="4">
    <location>
        <begin position="367"/>
        <end position="391"/>
    </location>
</feature>
<dbReference type="Gene3D" id="3.30.420.10">
    <property type="entry name" value="Ribonuclease H-like superfamily/Ribonuclease H"/>
    <property type="match status" value="1"/>
</dbReference>
<dbReference type="EMBL" id="BKCJ010000343">
    <property type="protein sequence ID" value="GEU32340.1"/>
    <property type="molecule type" value="Genomic_DNA"/>
</dbReference>
<proteinExistence type="predicted"/>
<evidence type="ECO:0000256" key="2">
    <source>
        <dbReference type="ARBA" id="ARBA00022771"/>
    </source>
</evidence>
<dbReference type="AlphaFoldDB" id="A0A6L2J6R0"/>
<gene>
    <name evidence="6" type="ORF">Tci_004318</name>
</gene>
<comment type="caution">
    <text evidence="6">The sequence shown here is derived from an EMBL/GenBank/DDBJ whole genome shotgun (WGS) entry which is preliminary data.</text>
</comment>
<evidence type="ECO:0000256" key="4">
    <source>
        <dbReference type="SAM" id="MobiDB-lite"/>
    </source>
</evidence>
<dbReference type="GO" id="GO:0008270">
    <property type="term" value="F:zinc ion binding"/>
    <property type="evidence" value="ECO:0007669"/>
    <property type="project" value="UniProtKB-KW"/>
</dbReference>
<dbReference type="Pfam" id="PF04770">
    <property type="entry name" value="ZF-HD_dimer"/>
    <property type="match status" value="1"/>
</dbReference>
<dbReference type="Gene3D" id="1.10.340.70">
    <property type="match status" value="1"/>
</dbReference>
<dbReference type="InterPro" id="IPR036397">
    <property type="entry name" value="RNaseH_sf"/>
</dbReference>
<evidence type="ECO:0000313" key="6">
    <source>
        <dbReference type="EMBL" id="GEU32340.1"/>
    </source>
</evidence>
<dbReference type="NCBIfam" id="TIGR01566">
    <property type="entry name" value="ZF_HD_prot_N"/>
    <property type="match status" value="1"/>
</dbReference>
<organism evidence="6">
    <name type="scientific">Tanacetum cinerariifolium</name>
    <name type="common">Dalmatian daisy</name>
    <name type="synonym">Chrysanthemum cinerariifolium</name>
    <dbReference type="NCBI Taxonomy" id="118510"/>
    <lineage>
        <taxon>Eukaryota</taxon>
        <taxon>Viridiplantae</taxon>
        <taxon>Streptophyta</taxon>
        <taxon>Embryophyta</taxon>
        <taxon>Tracheophyta</taxon>
        <taxon>Spermatophyta</taxon>
        <taxon>Magnoliopsida</taxon>
        <taxon>eudicotyledons</taxon>
        <taxon>Gunneridae</taxon>
        <taxon>Pentapetalae</taxon>
        <taxon>asterids</taxon>
        <taxon>campanulids</taxon>
        <taxon>Asterales</taxon>
        <taxon>Asteraceae</taxon>
        <taxon>Asteroideae</taxon>
        <taxon>Anthemideae</taxon>
        <taxon>Anthemidinae</taxon>
        <taxon>Tanacetum</taxon>
    </lineage>
</organism>
<dbReference type="GO" id="GO:0003964">
    <property type="term" value="F:RNA-directed DNA polymerase activity"/>
    <property type="evidence" value="ECO:0007669"/>
    <property type="project" value="UniProtKB-KW"/>
</dbReference>
<protein>
    <submittedName>
        <fullName evidence="6">Putative reverse transcriptase domain-containing protein</fullName>
    </submittedName>
</protein>
<keyword evidence="6" id="KW-0548">Nucleotidyltransferase</keyword>
<dbReference type="PANTHER" id="PTHR31948:SF140">
    <property type="entry name" value="ZINC-FINGER HOMEODOMAIN PROTEIN 2"/>
    <property type="match status" value="1"/>
</dbReference>
<name>A0A6L2J6R0_TANCI</name>
<dbReference type="GO" id="GO:0050793">
    <property type="term" value="P:regulation of developmental process"/>
    <property type="evidence" value="ECO:0007669"/>
    <property type="project" value="TreeGrafter"/>
</dbReference>
<evidence type="ECO:0000256" key="3">
    <source>
        <dbReference type="ARBA" id="ARBA00022833"/>
    </source>
</evidence>
<reference evidence="6" key="1">
    <citation type="journal article" date="2019" name="Sci. Rep.">
        <title>Draft genome of Tanacetum cinerariifolium, the natural source of mosquito coil.</title>
        <authorList>
            <person name="Yamashiro T."/>
            <person name="Shiraishi A."/>
            <person name="Satake H."/>
            <person name="Nakayama K."/>
        </authorList>
    </citation>
    <scope>NUCLEOTIDE SEQUENCE</scope>
</reference>
<dbReference type="PROSITE" id="PS51523">
    <property type="entry name" value="ZF_HD_DIMER"/>
    <property type="match status" value="1"/>
</dbReference>
<dbReference type="Pfam" id="PF17921">
    <property type="entry name" value="Integrase_H2C2"/>
    <property type="match status" value="1"/>
</dbReference>
<dbReference type="GO" id="GO:0000976">
    <property type="term" value="F:transcription cis-regulatory region binding"/>
    <property type="evidence" value="ECO:0007669"/>
    <property type="project" value="TreeGrafter"/>
</dbReference>
<evidence type="ECO:0000256" key="1">
    <source>
        <dbReference type="ARBA" id="ARBA00022723"/>
    </source>
</evidence>
<dbReference type="InterPro" id="IPR041588">
    <property type="entry name" value="Integrase_H2C2"/>
</dbReference>
<keyword evidence="3" id="KW-0862">Zinc</keyword>
<keyword evidence="1" id="KW-0479">Metal-binding</keyword>
<feature type="domain" description="ZF-HD dimerization-type" evidence="5">
    <location>
        <begin position="270"/>
        <end position="319"/>
    </location>
</feature>